<evidence type="ECO:0000313" key="3">
    <source>
        <dbReference type="Proteomes" id="UP000019763"/>
    </source>
</evidence>
<feature type="compositionally biased region" description="Polar residues" evidence="1">
    <location>
        <begin position="457"/>
        <end position="467"/>
    </location>
</feature>
<feature type="region of interest" description="Disordered" evidence="1">
    <location>
        <begin position="823"/>
        <end position="854"/>
    </location>
</feature>
<name>A0A023BDU5_GRENI</name>
<dbReference type="Proteomes" id="UP000019763">
    <property type="component" value="Unassembled WGS sequence"/>
</dbReference>
<evidence type="ECO:0000256" key="1">
    <source>
        <dbReference type="SAM" id="MobiDB-lite"/>
    </source>
</evidence>
<proteinExistence type="predicted"/>
<dbReference type="RefSeq" id="XP_011128479.1">
    <property type="nucleotide sequence ID" value="XM_011130177.1"/>
</dbReference>
<feature type="region of interest" description="Disordered" evidence="1">
    <location>
        <begin position="443"/>
        <end position="512"/>
    </location>
</feature>
<feature type="compositionally biased region" description="Basic and acidic residues" evidence="1">
    <location>
        <begin position="628"/>
        <end position="644"/>
    </location>
</feature>
<reference evidence="2" key="1">
    <citation type="submission" date="2013-12" db="EMBL/GenBank/DDBJ databases">
        <authorList>
            <person name="Omoto C.K."/>
            <person name="Sibley D."/>
            <person name="Venepally P."/>
            <person name="Hadjithomas M."/>
            <person name="Karamycheva S."/>
            <person name="Brunk B."/>
            <person name="Roos D."/>
            <person name="Caler E."/>
            <person name="Lorenzi H."/>
        </authorList>
    </citation>
    <scope>NUCLEOTIDE SEQUENCE</scope>
</reference>
<feature type="compositionally biased region" description="Acidic residues" evidence="1">
    <location>
        <begin position="618"/>
        <end position="627"/>
    </location>
</feature>
<dbReference type="GeneID" id="22910340"/>
<dbReference type="EMBL" id="AFNH02000014">
    <property type="protein sequence ID" value="EZG89628.1"/>
    <property type="molecule type" value="Genomic_DNA"/>
</dbReference>
<sequence>MPRLDLLTKPLYCDRVFESPEHSYLFTVDLRVFGRLVVGDGRVWYTLNVGPTLMPRGAMGWLTDTILYFTVCLSVHGVGTTLFSTIFFEVEPNAAEGTNERSNTATGSTTTGVTTLAGNIAGGIAGGFAGLTGMVGGGGTAAAAAATVSAGTLCLRFRGKLKPTVSCPLLLTVLAAQNRWAPCLVPTWQTLEGSKEARLQDARFRAVLELVQTSTPSRELPLAGVTSQGLRLKFDEAFPPPFCVYYPQNSIACYRPHPFVSICTGTHTCAAYAPKGSVEFSALKENQQLGYVLGKHSEARKGSKDTTPNRVLGRSASISDAAATPAGVPGTNALPATKLWCFDCLYVARTPAPLKSLTFASDLFTYLVTDEKDTLRLGSVVLNKTSIGSYRRPAFYAHVAFVLSDPIATDCSQILPVTTTGHFPTKHDVVGIEYMLRTDAAADPELSPRKRAASIDMQRSSARSGTRTPARGTLTPARGTSPLNQTAQDKTPDGRNQDGTETRGRDMASDRDGSVVEAGRLLPVPGPGVVVAAGAVGSLSPAQRQVRMAPKRSHLFPRHRASPRKLVIRGESDQSADEDDEEDSDLVGAGWNVVSGLIAKRLSFDNTSLSSSVTLRLEDDDDDPEDVSWDRERRKDGSSEEREGPSSIPNGGRDGVFEDSRTAQKAVQPEGGRAPISGPSVGSESAYSEGSEVFVPSSPRVSANLLARGRRRESIEALERTQRAERTQLECAGRLRELHEATDTTTTDAADPTIGGVSLIAKTRDGVQHILVSLQLHPYAPISLICPRALPPVSDKTAKLYTLRYAVSVFALHAGAGAKLGARSPVADGEQNGERAAVTPQVPPLATPSPGLPGSWASGPQSWSGGILMAADATADCLVSAVDKGNFIGLRSRRFLASAVLDFCTSPTSPFYHEPRRSALFNQLSKATLFDLVTHLLTVAIDAVKTAANGSPGRATPGRVAPGRATPERGIAGRATGLVEEAATGSAALSRPASGGPPSGGLLSVGLPSGGLASGTPVSMRSGFVSAPKPGVIGSGVETSQSGGGLSMLGEVMTVEEVQRALLRCGRDPSVRALSGLLRYLHARYPVDSLKEFARLSRVHEPLVAAFVLFPLAQVSLPGAFYTILQSHDLRAACSMLLPLQQLVGPGDVRAVYACELLHTALLNADAIVVQDVYAFIVMHALPPERKLSPTSAFSSSIDTNDDCVIYALRNTILKTIEALLHEKKFRALVLACTTLSLKLDEWFGELPPSFRAHMAESNLDRVEDLVQALQSQFCKSTVNSVSDGSFSDVVDRRVDLFEHNGGSDNECQNEYFLSDWGLQLIACAAVTAGFTNLVDAVLVACRYIEFADLQPRQDLHLTT</sequence>
<feature type="compositionally biased region" description="Pro residues" evidence="1">
    <location>
        <begin position="841"/>
        <end position="851"/>
    </location>
</feature>
<organism evidence="2 3">
    <name type="scientific">Gregarina niphandrodes</name>
    <name type="common">Septate eugregarine</name>
    <dbReference type="NCBI Taxonomy" id="110365"/>
    <lineage>
        <taxon>Eukaryota</taxon>
        <taxon>Sar</taxon>
        <taxon>Alveolata</taxon>
        <taxon>Apicomplexa</taxon>
        <taxon>Conoidasida</taxon>
        <taxon>Gregarinasina</taxon>
        <taxon>Eugregarinorida</taxon>
        <taxon>Gregarinidae</taxon>
        <taxon>Gregarina</taxon>
    </lineage>
</organism>
<dbReference type="VEuPathDB" id="CryptoDB:GNI_001680"/>
<feature type="compositionally biased region" description="Acidic residues" evidence="1">
    <location>
        <begin position="574"/>
        <end position="585"/>
    </location>
</feature>
<comment type="caution">
    <text evidence="2">The sequence shown here is derived from an EMBL/GenBank/DDBJ whole genome shotgun (WGS) entry which is preliminary data.</text>
</comment>
<feature type="compositionally biased region" description="Basic residues" evidence="1">
    <location>
        <begin position="549"/>
        <end position="567"/>
    </location>
</feature>
<evidence type="ECO:0000313" key="2">
    <source>
        <dbReference type="EMBL" id="EZG89628.1"/>
    </source>
</evidence>
<feature type="region of interest" description="Disordered" evidence="1">
    <location>
        <begin position="614"/>
        <end position="694"/>
    </location>
</feature>
<gene>
    <name evidence="2" type="ORF">GNI_001680</name>
</gene>
<feature type="compositionally biased region" description="Basic and acidic residues" evidence="1">
    <location>
        <begin position="490"/>
        <end position="512"/>
    </location>
</feature>
<accession>A0A023BDU5</accession>
<feature type="region of interest" description="Disordered" evidence="1">
    <location>
        <begin position="948"/>
        <end position="969"/>
    </location>
</feature>
<keyword evidence="3" id="KW-1185">Reference proteome</keyword>
<feature type="region of interest" description="Disordered" evidence="1">
    <location>
        <begin position="540"/>
        <end position="585"/>
    </location>
</feature>
<protein>
    <submittedName>
        <fullName evidence="2">Uncharacterized protein</fullName>
    </submittedName>
</protein>